<name>A0A8H6RBT6_9PEZI</name>
<keyword evidence="4 7" id="KW-1133">Transmembrane helix</keyword>
<feature type="transmembrane region" description="Helical" evidence="7">
    <location>
        <begin position="366"/>
        <end position="386"/>
    </location>
</feature>
<feature type="domain" description="Major facilitator superfamily (MFS) profile" evidence="8">
    <location>
        <begin position="68"/>
        <end position="484"/>
    </location>
</feature>
<protein>
    <submittedName>
        <fullName evidence="9">MFS-type transporter cnsO</fullName>
    </submittedName>
</protein>
<evidence type="ECO:0000256" key="1">
    <source>
        <dbReference type="ARBA" id="ARBA00004141"/>
    </source>
</evidence>
<feature type="transmembrane region" description="Helical" evidence="7">
    <location>
        <begin position="302"/>
        <end position="322"/>
    </location>
</feature>
<feature type="region of interest" description="Disordered" evidence="6">
    <location>
        <begin position="1"/>
        <end position="22"/>
    </location>
</feature>
<feature type="transmembrane region" description="Helical" evidence="7">
    <location>
        <begin position="107"/>
        <end position="129"/>
    </location>
</feature>
<evidence type="ECO:0000259" key="8">
    <source>
        <dbReference type="PROSITE" id="PS50850"/>
    </source>
</evidence>
<feature type="transmembrane region" description="Helical" evidence="7">
    <location>
        <begin position="136"/>
        <end position="156"/>
    </location>
</feature>
<dbReference type="PROSITE" id="PS50850">
    <property type="entry name" value="MFS"/>
    <property type="match status" value="1"/>
</dbReference>
<evidence type="ECO:0000256" key="4">
    <source>
        <dbReference type="ARBA" id="ARBA00022989"/>
    </source>
</evidence>
<dbReference type="FunFam" id="1.20.1250.20:FF:000057">
    <property type="entry name" value="MFS general substrate transporter"/>
    <property type="match status" value="1"/>
</dbReference>
<reference evidence="9" key="1">
    <citation type="submission" date="2020-04" db="EMBL/GenBank/DDBJ databases">
        <title>Draft genome resource of the tomato pathogen Pseudocercospora fuligena.</title>
        <authorList>
            <person name="Zaccaron A."/>
        </authorList>
    </citation>
    <scope>NUCLEOTIDE SEQUENCE</scope>
    <source>
        <strain evidence="9">PF001</strain>
    </source>
</reference>
<keyword evidence="3 7" id="KW-0812">Transmembrane</keyword>
<dbReference type="InterPro" id="IPR036259">
    <property type="entry name" value="MFS_trans_sf"/>
</dbReference>
<dbReference type="EMBL" id="JABCIY010000227">
    <property type="protein sequence ID" value="KAF7187552.1"/>
    <property type="molecule type" value="Genomic_DNA"/>
</dbReference>
<dbReference type="Pfam" id="PF07690">
    <property type="entry name" value="MFS_1"/>
    <property type="match status" value="1"/>
</dbReference>
<keyword evidence="10" id="KW-1185">Reference proteome</keyword>
<dbReference type="Proteomes" id="UP000660729">
    <property type="component" value="Unassembled WGS sequence"/>
</dbReference>
<dbReference type="InterPro" id="IPR011701">
    <property type="entry name" value="MFS"/>
</dbReference>
<dbReference type="OrthoDB" id="2250022at2759"/>
<dbReference type="SUPFAM" id="SSF103473">
    <property type="entry name" value="MFS general substrate transporter"/>
    <property type="match status" value="1"/>
</dbReference>
<evidence type="ECO:0000256" key="5">
    <source>
        <dbReference type="ARBA" id="ARBA00023136"/>
    </source>
</evidence>
<dbReference type="InterPro" id="IPR020846">
    <property type="entry name" value="MFS_dom"/>
</dbReference>
<dbReference type="FunFam" id="1.20.1250.20:FF:000013">
    <property type="entry name" value="MFS general substrate transporter"/>
    <property type="match status" value="1"/>
</dbReference>
<feature type="transmembrane region" description="Helical" evidence="7">
    <location>
        <begin position="197"/>
        <end position="218"/>
    </location>
</feature>
<evidence type="ECO:0000256" key="3">
    <source>
        <dbReference type="ARBA" id="ARBA00022692"/>
    </source>
</evidence>
<feature type="transmembrane region" description="Helical" evidence="7">
    <location>
        <begin position="342"/>
        <end position="359"/>
    </location>
</feature>
<dbReference type="GO" id="GO:0016020">
    <property type="term" value="C:membrane"/>
    <property type="evidence" value="ECO:0007669"/>
    <property type="project" value="UniProtKB-SubCell"/>
</dbReference>
<comment type="subcellular location">
    <subcellularLocation>
        <location evidence="1">Membrane</location>
        <topology evidence="1">Multi-pass membrane protein</topology>
    </subcellularLocation>
</comment>
<dbReference type="GO" id="GO:0022857">
    <property type="term" value="F:transmembrane transporter activity"/>
    <property type="evidence" value="ECO:0007669"/>
    <property type="project" value="InterPro"/>
</dbReference>
<evidence type="ECO:0000313" key="10">
    <source>
        <dbReference type="Proteomes" id="UP000660729"/>
    </source>
</evidence>
<feature type="transmembrane region" description="Helical" evidence="7">
    <location>
        <begin position="162"/>
        <end position="185"/>
    </location>
</feature>
<sequence>MAEKSPPSPDVSLKDMSEKQETVTPEVLAVENAPTNELQRFYAEFAARDIESKKSFEKKLVRKIDIRLLPLLVIMYLNNFLDRSALAQARIGTLEEDLGMNPSGTDFSLATSILFVGYILGQLPSNLLLTRLRPSWYLGIVMGIWGVVCGLTAVVQNLGGLIAVRVFLGVTEAPFFPGAIFLMSCWYNRAELTGRIAWFYSGVSLANMFGGLIGAGVLGNMEGSLGIAGWRWLFIISGAITVFFAMCCIFVLPDFPATTKWLTPEERAFAQWRLQLDAGEDDDNHAVSLWQGLKLCCKDYRLYLFLLLQHISTLSMTFQYFFPSIVQTLGYGRIETLLLTAPVWFAAFLISVVTTYTAGRTKDRSIHIICLLMISCVGNIIVTSTLNTGVRFFAMFLMPLGAVPAFQIIVAWVSNSFIRPTVKRSAAIAICNTFGNSATIYGAYMYPLSDRPRYLPGGAATAVICLLVAALAFVLRLVHIRENKKLESAENEGISEAVPEEERRGRGFRYVY</sequence>
<evidence type="ECO:0000313" key="9">
    <source>
        <dbReference type="EMBL" id="KAF7187552.1"/>
    </source>
</evidence>
<feature type="transmembrane region" description="Helical" evidence="7">
    <location>
        <begin position="426"/>
        <end position="446"/>
    </location>
</feature>
<feature type="transmembrane region" description="Helical" evidence="7">
    <location>
        <begin position="230"/>
        <end position="252"/>
    </location>
</feature>
<accession>A0A8H6RBT6</accession>
<comment type="caution">
    <text evidence="9">The sequence shown here is derived from an EMBL/GenBank/DDBJ whole genome shotgun (WGS) entry which is preliminary data.</text>
</comment>
<gene>
    <name evidence="9" type="ORF">HII31_11176</name>
</gene>
<dbReference type="AlphaFoldDB" id="A0A8H6RBT6"/>
<keyword evidence="2" id="KW-0813">Transport</keyword>
<feature type="compositionally biased region" description="Basic and acidic residues" evidence="6">
    <location>
        <begin position="12"/>
        <end position="21"/>
    </location>
</feature>
<evidence type="ECO:0000256" key="7">
    <source>
        <dbReference type="SAM" id="Phobius"/>
    </source>
</evidence>
<proteinExistence type="predicted"/>
<dbReference type="PANTHER" id="PTHR43791:SF20">
    <property type="entry name" value="TRANSPORTER, PUTATIVE (AFU_ORTHOLOGUE AFUA_3G14670)-RELATED"/>
    <property type="match status" value="1"/>
</dbReference>
<evidence type="ECO:0000256" key="6">
    <source>
        <dbReference type="SAM" id="MobiDB-lite"/>
    </source>
</evidence>
<dbReference type="Gene3D" id="1.20.1250.20">
    <property type="entry name" value="MFS general substrate transporter like domains"/>
    <property type="match status" value="2"/>
</dbReference>
<organism evidence="9 10">
    <name type="scientific">Pseudocercospora fuligena</name>
    <dbReference type="NCBI Taxonomy" id="685502"/>
    <lineage>
        <taxon>Eukaryota</taxon>
        <taxon>Fungi</taxon>
        <taxon>Dikarya</taxon>
        <taxon>Ascomycota</taxon>
        <taxon>Pezizomycotina</taxon>
        <taxon>Dothideomycetes</taxon>
        <taxon>Dothideomycetidae</taxon>
        <taxon>Mycosphaerellales</taxon>
        <taxon>Mycosphaerellaceae</taxon>
        <taxon>Pseudocercospora</taxon>
    </lineage>
</organism>
<feature type="transmembrane region" description="Helical" evidence="7">
    <location>
        <begin position="458"/>
        <end position="478"/>
    </location>
</feature>
<evidence type="ECO:0000256" key="2">
    <source>
        <dbReference type="ARBA" id="ARBA00022448"/>
    </source>
</evidence>
<dbReference type="PANTHER" id="PTHR43791">
    <property type="entry name" value="PERMEASE-RELATED"/>
    <property type="match status" value="1"/>
</dbReference>
<feature type="transmembrane region" description="Helical" evidence="7">
    <location>
        <begin position="392"/>
        <end position="414"/>
    </location>
</feature>
<keyword evidence="5 7" id="KW-0472">Membrane</keyword>